<dbReference type="GO" id="GO:0005886">
    <property type="term" value="C:plasma membrane"/>
    <property type="evidence" value="ECO:0007669"/>
    <property type="project" value="TreeGrafter"/>
</dbReference>
<keyword evidence="4 5" id="KW-0472">Membrane</keyword>
<dbReference type="Pfam" id="PF10324">
    <property type="entry name" value="7TM_GPCR_Srw"/>
    <property type="match status" value="1"/>
</dbReference>
<dbReference type="PANTHER" id="PTHR46273:SF14">
    <property type="entry name" value="G-PROTEIN COUPLED RECEPTOR DMSR-1"/>
    <property type="match status" value="1"/>
</dbReference>
<keyword evidence="3 5" id="KW-1133">Transmembrane helix</keyword>
<name>A0A915MDI6_MELJA</name>
<evidence type="ECO:0000313" key="7">
    <source>
        <dbReference type="Proteomes" id="UP000887561"/>
    </source>
</evidence>
<dbReference type="PROSITE" id="PS50262">
    <property type="entry name" value="G_PROTEIN_RECEP_F1_2"/>
    <property type="match status" value="1"/>
</dbReference>
<feature type="transmembrane region" description="Helical" evidence="5">
    <location>
        <begin position="164"/>
        <end position="183"/>
    </location>
</feature>
<evidence type="ECO:0000256" key="4">
    <source>
        <dbReference type="ARBA" id="ARBA00023136"/>
    </source>
</evidence>
<dbReference type="PANTHER" id="PTHR46273">
    <property type="entry name" value="MYOSUPPRESSIN RECEPTOR 1, ISOFORM B-RELATED"/>
    <property type="match status" value="1"/>
</dbReference>
<dbReference type="InterPro" id="IPR017452">
    <property type="entry name" value="GPCR_Rhodpsn_7TM"/>
</dbReference>
<feature type="transmembrane region" description="Helical" evidence="5">
    <location>
        <begin position="203"/>
        <end position="222"/>
    </location>
</feature>
<dbReference type="InterPro" id="IPR019427">
    <property type="entry name" value="7TM_GPCR_serpentine_rcpt_Srw"/>
</dbReference>
<feature type="domain" description="G-protein coupled receptors family 1 profile" evidence="6">
    <location>
        <begin position="1"/>
        <end position="219"/>
    </location>
</feature>
<comment type="subcellular location">
    <subcellularLocation>
        <location evidence="1">Membrane</location>
    </subcellularLocation>
</comment>
<evidence type="ECO:0000313" key="8">
    <source>
        <dbReference type="WBParaSite" id="scaffold35856_cov416.g22803"/>
    </source>
</evidence>
<dbReference type="Gene3D" id="1.20.1070.10">
    <property type="entry name" value="Rhodopsin 7-helix transmembrane proteins"/>
    <property type="match status" value="1"/>
</dbReference>
<evidence type="ECO:0000256" key="2">
    <source>
        <dbReference type="ARBA" id="ARBA00022692"/>
    </source>
</evidence>
<proteinExistence type="predicted"/>
<reference evidence="8" key="1">
    <citation type="submission" date="2022-11" db="UniProtKB">
        <authorList>
            <consortium name="WormBaseParasite"/>
        </authorList>
    </citation>
    <scope>IDENTIFICATION</scope>
</reference>
<evidence type="ECO:0000256" key="5">
    <source>
        <dbReference type="SAM" id="Phobius"/>
    </source>
</evidence>
<dbReference type="InterPro" id="IPR000276">
    <property type="entry name" value="GPCR_Rhodpsn"/>
</dbReference>
<feature type="transmembrane region" description="Helical" evidence="5">
    <location>
        <begin position="51"/>
        <end position="70"/>
    </location>
</feature>
<organism evidence="7 8">
    <name type="scientific">Meloidogyne javanica</name>
    <name type="common">Root-knot nematode worm</name>
    <dbReference type="NCBI Taxonomy" id="6303"/>
    <lineage>
        <taxon>Eukaryota</taxon>
        <taxon>Metazoa</taxon>
        <taxon>Ecdysozoa</taxon>
        <taxon>Nematoda</taxon>
        <taxon>Chromadorea</taxon>
        <taxon>Rhabditida</taxon>
        <taxon>Tylenchina</taxon>
        <taxon>Tylenchomorpha</taxon>
        <taxon>Tylenchoidea</taxon>
        <taxon>Meloidogynidae</taxon>
        <taxon>Meloidogyninae</taxon>
        <taxon>Meloidogyne</taxon>
        <taxon>Meloidogyne incognita group</taxon>
    </lineage>
</organism>
<dbReference type="WBParaSite" id="scaffold35856_cov416.g22803">
    <property type="protein sequence ID" value="scaffold35856_cov416.g22803"/>
    <property type="gene ID" value="scaffold35856_cov416.g22803"/>
</dbReference>
<dbReference type="InterPro" id="IPR053219">
    <property type="entry name" value="GPCR_Dmsr-1"/>
</dbReference>
<dbReference type="AlphaFoldDB" id="A0A915MDI6"/>
<accession>A0A915MDI6</accession>
<dbReference type="PRINTS" id="PR00237">
    <property type="entry name" value="GPCRRHODOPSN"/>
</dbReference>
<protein>
    <submittedName>
        <fullName evidence="8">G-protein coupled receptors family 1 profile domain-containing protein</fullName>
    </submittedName>
</protein>
<evidence type="ECO:0000259" key="6">
    <source>
        <dbReference type="PROSITE" id="PS50262"/>
    </source>
</evidence>
<evidence type="ECO:0000256" key="1">
    <source>
        <dbReference type="ARBA" id="ARBA00004370"/>
    </source>
</evidence>
<dbReference type="SUPFAM" id="SSF81321">
    <property type="entry name" value="Family A G protein-coupled receptor-like"/>
    <property type="match status" value="1"/>
</dbReference>
<dbReference type="GO" id="GO:0008528">
    <property type="term" value="F:G protein-coupled peptide receptor activity"/>
    <property type="evidence" value="ECO:0007669"/>
    <property type="project" value="InterPro"/>
</dbReference>
<dbReference type="Proteomes" id="UP000887561">
    <property type="component" value="Unplaced"/>
</dbReference>
<keyword evidence="2 5" id="KW-0812">Transmembrane</keyword>
<evidence type="ECO:0000256" key="3">
    <source>
        <dbReference type="ARBA" id="ARBA00022989"/>
    </source>
</evidence>
<keyword evidence="7" id="KW-1185">Reference proteome</keyword>
<feature type="transmembrane region" description="Helical" evidence="5">
    <location>
        <begin position="115"/>
        <end position="143"/>
    </location>
</feature>
<dbReference type="CDD" id="cd14978">
    <property type="entry name" value="7tmA_FMRFamide_R-like"/>
    <property type="match status" value="1"/>
</dbReference>
<sequence>MRTPVNMILTAMACCDTVVLFSNLTYTTHYTFVAFEHCVPKHWQIGLKHSYVAIACVVLFVSLMNAPNFLTYKITEQTLGETCGDLAVLKYKNHTAYIPGVADIALKSDCLVFRLAFWITGAVFKLFPCLLLTVLVSLLTQILKEGINASTANVHRTDRTTRMLLAIVCVFLVTELPQGIIAVMSGMFSEEFRSHIYNNLGDILDLLSLCNALASFIIYCSMSAQFRNEFRRVFLPTTQRVKCWRQLLVLTRRRKRNDVENIKFERRQESGGGGCEESDGLGKEGIF</sequence>